<organism evidence="1">
    <name type="scientific">Thermomicrobium roseum</name>
    <dbReference type="NCBI Taxonomy" id="500"/>
    <lineage>
        <taxon>Bacteria</taxon>
        <taxon>Pseudomonadati</taxon>
        <taxon>Thermomicrobiota</taxon>
        <taxon>Thermomicrobia</taxon>
        <taxon>Thermomicrobiales</taxon>
        <taxon>Thermomicrobiaceae</taxon>
        <taxon>Thermomicrobium</taxon>
    </lineage>
</organism>
<protein>
    <submittedName>
        <fullName evidence="1">Uncharacterized protein</fullName>
    </submittedName>
</protein>
<sequence>MTHRRCGTCRYFEEGGLAGSGWCRHPQRRDLQHMVFVRRGELACRTGWDQDLWEPRETEERPPLSVITGSWHRHTEVPEPLFSSAEPLPSVRERPSPSEGVGDLPPITVPLTQEAQVSLRNGQSGETQPLPLVPDHAEPAESIDVIEGPSAADVPPDAQAVLAALPRICRTCRDFRPTGDGRTGWCGNSYAFPERTLVDADKLTCAGTLGSWWLPSDDWWLQQADISHHGQPTPHVDEFLRQLLTERQQERRRRASS</sequence>
<reference evidence="1" key="1">
    <citation type="journal article" date="2020" name="mSystems">
        <title>Genome- and Community-Level Interaction Insights into Carbon Utilization and Element Cycling Functions of Hydrothermarchaeota in Hydrothermal Sediment.</title>
        <authorList>
            <person name="Zhou Z."/>
            <person name="Liu Y."/>
            <person name="Xu W."/>
            <person name="Pan J."/>
            <person name="Luo Z.H."/>
            <person name="Li M."/>
        </authorList>
    </citation>
    <scope>NUCLEOTIDE SEQUENCE [LARGE SCALE GENOMIC DNA]</scope>
    <source>
        <strain evidence="1">SpSt-222</strain>
    </source>
</reference>
<dbReference type="AlphaFoldDB" id="A0A7C2B442"/>
<name>A0A7C2B442_THERO</name>
<evidence type="ECO:0000313" key="1">
    <source>
        <dbReference type="EMBL" id="HEF64524.1"/>
    </source>
</evidence>
<accession>A0A7C2B442</accession>
<proteinExistence type="predicted"/>
<comment type="caution">
    <text evidence="1">The sequence shown here is derived from an EMBL/GenBank/DDBJ whole genome shotgun (WGS) entry which is preliminary data.</text>
</comment>
<dbReference type="EMBL" id="DSJL01000007">
    <property type="protein sequence ID" value="HEF64524.1"/>
    <property type="molecule type" value="Genomic_DNA"/>
</dbReference>
<gene>
    <name evidence="1" type="ORF">ENP47_02795</name>
</gene>